<proteinExistence type="predicted"/>
<dbReference type="InParanoid" id="A0A067NWL6"/>
<dbReference type="VEuPathDB" id="FungiDB:PLEOSDRAFT_156279"/>
<feature type="compositionally biased region" description="Basic and acidic residues" evidence="1">
    <location>
        <begin position="53"/>
        <end position="87"/>
    </location>
</feature>
<dbReference type="EMBL" id="KL198007">
    <property type="protein sequence ID" value="KDQ28537.1"/>
    <property type="molecule type" value="Genomic_DNA"/>
</dbReference>
<reference evidence="3" key="1">
    <citation type="journal article" date="2014" name="Proc. Natl. Acad. Sci. U.S.A.">
        <title>Extensive sampling of basidiomycete genomes demonstrates inadequacy of the white-rot/brown-rot paradigm for wood decay fungi.</title>
        <authorList>
            <person name="Riley R."/>
            <person name="Salamov A.A."/>
            <person name="Brown D.W."/>
            <person name="Nagy L.G."/>
            <person name="Floudas D."/>
            <person name="Held B.W."/>
            <person name="Levasseur A."/>
            <person name="Lombard V."/>
            <person name="Morin E."/>
            <person name="Otillar R."/>
            <person name="Lindquist E.A."/>
            <person name="Sun H."/>
            <person name="LaButti K.M."/>
            <person name="Schmutz J."/>
            <person name="Jabbour D."/>
            <person name="Luo H."/>
            <person name="Baker S.E."/>
            <person name="Pisabarro A.G."/>
            <person name="Walton J.D."/>
            <person name="Blanchette R.A."/>
            <person name="Henrissat B."/>
            <person name="Martin F."/>
            <person name="Cullen D."/>
            <person name="Hibbett D.S."/>
            <person name="Grigoriev I.V."/>
        </authorList>
    </citation>
    <scope>NUCLEOTIDE SEQUENCE [LARGE SCALE GENOMIC DNA]</scope>
    <source>
        <strain evidence="3">PC15</strain>
    </source>
</reference>
<feature type="region of interest" description="Disordered" evidence="1">
    <location>
        <begin position="35"/>
        <end position="93"/>
    </location>
</feature>
<accession>A0A067NWL6</accession>
<sequence length="93" mass="10452">MYSEGKVQALNETWEGESINLLCELTDMVDGWEDLFAEGDDPCPAANADDEREAAVEQERGRLGEDAGEPRCLRRRDKDEHATEKGRAQIIDN</sequence>
<dbReference type="HOGENOM" id="CLU_2400611_0_0_1"/>
<evidence type="ECO:0000256" key="1">
    <source>
        <dbReference type="SAM" id="MobiDB-lite"/>
    </source>
</evidence>
<organism evidence="2 3">
    <name type="scientific">Pleurotus ostreatus (strain PC15)</name>
    <name type="common">Oyster mushroom</name>
    <dbReference type="NCBI Taxonomy" id="1137138"/>
    <lineage>
        <taxon>Eukaryota</taxon>
        <taxon>Fungi</taxon>
        <taxon>Dikarya</taxon>
        <taxon>Basidiomycota</taxon>
        <taxon>Agaricomycotina</taxon>
        <taxon>Agaricomycetes</taxon>
        <taxon>Agaricomycetidae</taxon>
        <taxon>Agaricales</taxon>
        <taxon>Pleurotineae</taxon>
        <taxon>Pleurotaceae</taxon>
        <taxon>Pleurotus</taxon>
    </lineage>
</organism>
<evidence type="ECO:0000313" key="2">
    <source>
        <dbReference type="EMBL" id="KDQ28537.1"/>
    </source>
</evidence>
<evidence type="ECO:0000313" key="3">
    <source>
        <dbReference type="Proteomes" id="UP000027073"/>
    </source>
</evidence>
<protein>
    <submittedName>
        <fullName evidence="2">Uncharacterized protein</fullName>
    </submittedName>
</protein>
<name>A0A067NWL6_PLEO1</name>
<dbReference type="Proteomes" id="UP000027073">
    <property type="component" value="Unassembled WGS sequence"/>
</dbReference>
<dbReference type="AlphaFoldDB" id="A0A067NWL6"/>
<gene>
    <name evidence="2" type="ORF">PLEOSDRAFT_156279</name>
</gene>